<sequence length="555" mass="61738">MEDKLFLIAIGGTGMRCLEAFVHLCAAGLFDNHTIEILTLDTDQNNGNKDRVENLIELYNKVKTNDASNKGGEQRSNTFFSAKLNLYRFFTDYSTANRMTLAALASTSNLTDEQRQDNQDLSDLLFERDSVQQFKLDHGYRAQTHLGSLLMYHGIIEAAINAKKGDNTVKAQEKQLFDYLQLLNKHAANARVFVFGSVFGGTGASSIPVMPIAISEAMRIITGGNNVLNLKKVLFGSTLLTDYFTFQPPTDKQLTIDKVIADANNFALNSQAALSFYNGDSTVRSTYKKMYHIGWPSSLKINYSEGKTGNVVTGGHEQCNACHVAELMCAAAAYDFFNEDRAKLEKIGEAEYDFRTVAVDENGTIQLSGSSFIGSDKGEVFENKLGALLSLAHIILSKFGGAHEDIHGTVELLNYLDNVKFSEYNDISDTQCDEIDGYLKEFGYKFVKGSVVFGWIYQIFKSVGSGKFIFSPEAFKTDIDELDSIDPGIIFSDEAHHWNKTGFFTNSAADRRFNTLIELLKSDETEPGDSQAVTLKERFLAHMYNAITIAQHFNE</sequence>
<reference evidence="2" key="1">
    <citation type="submission" date="2023-10" db="EMBL/GenBank/DDBJ databases">
        <title>Genome of Potential pathogenic bacteria in Crohn's disease.</title>
        <authorList>
            <person name="Rodriguez-Palacios A."/>
        </authorList>
    </citation>
    <scope>NUCLEOTIDE SEQUENCE</scope>
    <source>
        <strain evidence="2">CavFT-hAR62</strain>
    </source>
</reference>
<name>A0AAE4LSJ6_9BACT</name>
<dbReference type="RefSeq" id="WP_195493838.1">
    <property type="nucleotide sequence ID" value="NZ_BAABZF010000001.1"/>
</dbReference>
<proteinExistence type="predicted"/>
<dbReference type="EMBL" id="JAWDEV010000007">
    <property type="protein sequence ID" value="MDU0269729.1"/>
    <property type="molecule type" value="Genomic_DNA"/>
</dbReference>
<dbReference type="AlphaFoldDB" id="A0AAE4LSJ6"/>
<evidence type="ECO:0000313" key="2">
    <source>
        <dbReference type="EMBL" id="MDU0269729.1"/>
    </source>
</evidence>
<protein>
    <submittedName>
        <fullName evidence="2">Tubulin-like doman-containing protein</fullName>
    </submittedName>
</protein>
<organism evidence="2 4">
    <name type="scientific">Phocaeicola dorei</name>
    <dbReference type="NCBI Taxonomy" id="357276"/>
    <lineage>
        <taxon>Bacteria</taxon>
        <taxon>Pseudomonadati</taxon>
        <taxon>Bacteroidota</taxon>
        <taxon>Bacteroidia</taxon>
        <taxon>Bacteroidales</taxon>
        <taxon>Bacteroidaceae</taxon>
        <taxon>Phocaeicola</taxon>
    </lineage>
</organism>
<dbReference type="Proteomes" id="UP001181086">
    <property type="component" value="Unassembled WGS sequence"/>
</dbReference>
<gene>
    <name evidence="1" type="ORF">RVH45_04755</name>
    <name evidence="2" type="ORF">RVH45_07405</name>
    <name evidence="3" type="ORF">RVH45_17590</name>
</gene>
<accession>A0AAE4LSJ6</accession>
<evidence type="ECO:0000313" key="4">
    <source>
        <dbReference type="Proteomes" id="UP001181086"/>
    </source>
</evidence>
<dbReference type="EMBL" id="JAWDEV010000001">
    <property type="protein sequence ID" value="MDU0269219.1"/>
    <property type="molecule type" value="Genomic_DNA"/>
</dbReference>
<dbReference type="EMBL" id="JAWDEV010000011">
    <property type="protein sequence ID" value="MDU0271670.1"/>
    <property type="molecule type" value="Genomic_DNA"/>
</dbReference>
<evidence type="ECO:0000313" key="3">
    <source>
        <dbReference type="EMBL" id="MDU0271670.1"/>
    </source>
</evidence>
<comment type="caution">
    <text evidence="2">The sequence shown here is derived from an EMBL/GenBank/DDBJ whole genome shotgun (WGS) entry which is preliminary data.</text>
</comment>
<evidence type="ECO:0000313" key="1">
    <source>
        <dbReference type="EMBL" id="MDU0269219.1"/>
    </source>
</evidence>